<dbReference type="EMBL" id="HBIZ01053092">
    <property type="protein sequence ID" value="CAE0781303.1"/>
    <property type="molecule type" value="Transcribed_RNA"/>
</dbReference>
<dbReference type="SUPFAM" id="SSF54211">
    <property type="entry name" value="Ribosomal protein S5 domain 2-like"/>
    <property type="match status" value="1"/>
</dbReference>
<proteinExistence type="inferred from homology"/>
<dbReference type="InterPro" id="IPR036956">
    <property type="entry name" value="Impact_N_sf"/>
</dbReference>
<dbReference type="InterPro" id="IPR001498">
    <property type="entry name" value="Impact_N"/>
</dbReference>
<accession>A0A7S4F9J7</accession>
<name>A0A7S4F9J7_CHRCT</name>
<protein>
    <recommendedName>
        <fullName evidence="4">Impact N-terminal domain-containing protein</fullName>
    </recommendedName>
</protein>
<evidence type="ECO:0000256" key="3">
    <source>
        <dbReference type="SAM" id="SignalP"/>
    </source>
</evidence>
<evidence type="ECO:0000256" key="1">
    <source>
        <dbReference type="ARBA" id="ARBA00007665"/>
    </source>
</evidence>
<evidence type="ECO:0000256" key="2">
    <source>
        <dbReference type="SAM" id="MobiDB-lite"/>
    </source>
</evidence>
<dbReference type="InterPro" id="IPR023582">
    <property type="entry name" value="Impact"/>
</dbReference>
<dbReference type="GO" id="GO:0006446">
    <property type="term" value="P:regulation of translational initiation"/>
    <property type="evidence" value="ECO:0007669"/>
    <property type="project" value="TreeGrafter"/>
</dbReference>
<dbReference type="PANTHER" id="PTHR16301">
    <property type="entry name" value="IMPACT-RELATED"/>
    <property type="match status" value="1"/>
</dbReference>
<feature type="region of interest" description="Disordered" evidence="2">
    <location>
        <begin position="44"/>
        <end position="72"/>
    </location>
</feature>
<feature type="signal peptide" evidence="3">
    <location>
        <begin position="1"/>
        <end position="15"/>
    </location>
</feature>
<comment type="similarity">
    <text evidence="1">Belongs to the IMPACT family.</text>
</comment>
<dbReference type="Pfam" id="PF01205">
    <property type="entry name" value="Impact_N"/>
    <property type="match status" value="1"/>
</dbReference>
<evidence type="ECO:0000313" key="5">
    <source>
        <dbReference type="EMBL" id="CAE0781303.1"/>
    </source>
</evidence>
<feature type="domain" description="Impact N-terminal" evidence="4">
    <location>
        <begin position="172"/>
        <end position="273"/>
    </location>
</feature>
<evidence type="ECO:0000259" key="4">
    <source>
        <dbReference type="Pfam" id="PF01205"/>
    </source>
</evidence>
<feature type="compositionally biased region" description="Low complexity" evidence="2">
    <location>
        <begin position="45"/>
        <end position="61"/>
    </location>
</feature>
<dbReference type="PANTHER" id="PTHR16301:SF20">
    <property type="entry name" value="IMPACT FAMILY MEMBER YIGZ"/>
    <property type="match status" value="1"/>
</dbReference>
<keyword evidence="3" id="KW-0732">Signal</keyword>
<reference evidence="5" key="1">
    <citation type="submission" date="2021-01" db="EMBL/GenBank/DDBJ databases">
        <authorList>
            <person name="Corre E."/>
            <person name="Pelletier E."/>
            <person name="Niang G."/>
            <person name="Scheremetjew M."/>
            <person name="Finn R."/>
            <person name="Kale V."/>
            <person name="Holt S."/>
            <person name="Cochrane G."/>
            <person name="Meng A."/>
            <person name="Brown T."/>
            <person name="Cohen L."/>
        </authorList>
    </citation>
    <scope>NUCLEOTIDE SEQUENCE</scope>
    <source>
        <strain evidence="5">CCMP645</strain>
    </source>
</reference>
<sequence length="356" mass="37621">MHTLLLLSTQPLSLASLLSPSLPSLDPSMRCFSSNLKSIHPMVGSRPSWSGSSSQSNLLHSATKAASCRHKQSYKPRDVPAVPIRHMSYTTPTTPLTRTLEATPSLVVRLSKKLLLAAQMRRNLLATPAQHVVFERAQGIASRSTSVQSCAVDSSQSVMTIAAECKHELIVKKSRFVARARHVRTSDEAMAFIKDNSDPKASHNCFAFSLSGGAQRSSNDGEPGGTAGPPILAAIEGSGYQDVAVVVTRYYGGIKLGTGGLVRAYGGAASACLHDAMPKEIVPLVPVRVRFEASDTGAVYSTLGQYAGAMHEVPGSAMLEILCDVPPAEVSALDQQLTSATKGRVGVVPCGTEALQ</sequence>
<dbReference type="GO" id="GO:0005737">
    <property type="term" value="C:cytoplasm"/>
    <property type="evidence" value="ECO:0007669"/>
    <property type="project" value="TreeGrafter"/>
</dbReference>
<dbReference type="InterPro" id="IPR020568">
    <property type="entry name" value="Ribosomal_Su5_D2-typ_SF"/>
</dbReference>
<dbReference type="Gene3D" id="3.30.230.30">
    <property type="entry name" value="Impact, N-terminal domain"/>
    <property type="match status" value="1"/>
</dbReference>
<dbReference type="AlphaFoldDB" id="A0A7S4F9J7"/>
<gene>
    <name evidence="5" type="ORF">PCAR00345_LOCUS33967</name>
</gene>
<feature type="chain" id="PRO_5030583622" description="Impact N-terminal domain-containing protein" evidence="3">
    <location>
        <begin position="16"/>
        <end position="356"/>
    </location>
</feature>
<organism evidence="5">
    <name type="scientific">Chrysotila carterae</name>
    <name type="common">Marine alga</name>
    <name type="synonym">Syracosphaera carterae</name>
    <dbReference type="NCBI Taxonomy" id="13221"/>
    <lineage>
        <taxon>Eukaryota</taxon>
        <taxon>Haptista</taxon>
        <taxon>Haptophyta</taxon>
        <taxon>Prymnesiophyceae</taxon>
        <taxon>Isochrysidales</taxon>
        <taxon>Isochrysidaceae</taxon>
        <taxon>Chrysotila</taxon>
    </lineage>
</organism>